<evidence type="ECO:0000256" key="1">
    <source>
        <dbReference type="ARBA" id="ARBA00006272"/>
    </source>
</evidence>
<evidence type="ECO:0000256" key="5">
    <source>
        <dbReference type="ARBA" id="ARBA00022801"/>
    </source>
</evidence>
<evidence type="ECO:0000256" key="6">
    <source>
        <dbReference type="PIRNR" id="PIRNR001123"/>
    </source>
</evidence>
<feature type="binding site" evidence="8">
    <location>
        <position position="170"/>
    </location>
    <ligand>
        <name>Zn(2+)</name>
        <dbReference type="ChEBI" id="CHEBI:29105"/>
        <label>2</label>
    </ligand>
</feature>
<feature type="binding site" evidence="8">
    <location>
        <position position="199"/>
    </location>
    <ligand>
        <name>Zn(2+)</name>
        <dbReference type="ChEBI" id="CHEBI:29105"/>
        <label>2</label>
    </ligand>
</feature>
<comment type="similarity">
    <text evidence="1 6">Belongs to the peptidase M42 family.</text>
</comment>
<keyword evidence="3" id="KW-0645">Protease</keyword>
<feature type="binding site" evidence="8">
    <location>
        <position position="309"/>
    </location>
    <ligand>
        <name>Zn(2+)</name>
        <dbReference type="ChEBI" id="CHEBI:29105"/>
        <label>2</label>
    </ligand>
</feature>
<dbReference type="Pfam" id="PF05343">
    <property type="entry name" value="Peptidase_M42"/>
    <property type="match status" value="1"/>
</dbReference>
<dbReference type="PANTHER" id="PTHR32481">
    <property type="entry name" value="AMINOPEPTIDASE"/>
    <property type="match status" value="1"/>
</dbReference>
<dbReference type="STRING" id="574087.Acear_1294"/>
<dbReference type="Proteomes" id="UP000001661">
    <property type="component" value="Chromosome"/>
</dbReference>
<dbReference type="GO" id="GO:0004177">
    <property type="term" value="F:aminopeptidase activity"/>
    <property type="evidence" value="ECO:0007669"/>
    <property type="project" value="UniProtKB-UniRule"/>
</dbReference>
<organism evidence="9 10">
    <name type="scientific">Acetohalobium arabaticum (strain ATCC 49924 / DSM 5501 / Z-7288)</name>
    <dbReference type="NCBI Taxonomy" id="574087"/>
    <lineage>
        <taxon>Bacteria</taxon>
        <taxon>Bacillati</taxon>
        <taxon>Bacillota</taxon>
        <taxon>Clostridia</taxon>
        <taxon>Halanaerobiales</taxon>
        <taxon>Halobacteroidaceae</taxon>
        <taxon>Acetohalobium</taxon>
    </lineage>
</organism>
<dbReference type="HOGENOM" id="CLU_047249_0_2_9"/>
<evidence type="ECO:0000256" key="8">
    <source>
        <dbReference type="PIRSR" id="PIRSR001123-2"/>
    </source>
</evidence>
<dbReference type="SUPFAM" id="SSF53187">
    <property type="entry name" value="Zn-dependent exopeptidases"/>
    <property type="match status" value="1"/>
</dbReference>
<evidence type="ECO:0000256" key="7">
    <source>
        <dbReference type="PIRSR" id="PIRSR001123-1"/>
    </source>
</evidence>
<dbReference type="Gene3D" id="2.40.30.40">
    <property type="entry name" value="Peptidase M42, domain 2"/>
    <property type="match status" value="1"/>
</dbReference>
<keyword evidence="10" id="KW-1185">Reference proteome</keyword>
<dbReference type="eggNOG" id="COG1363">
    <property type="taxonomic scope" value="Bacteria"/>
</dbReference>
<dbReference type="InterPro" id="IPR023367">
    <property type="entry name" value="Peptidase_M42_dom2"/>
</dbReference>
<reference evidence="9 10" key="1">
    <citation type="journal article" date="2010" name="Stand. Genomic Sci.">
        <title>Complete genome sequence of Acetohalobium arabaticum type strain (Z-7288).</title>
        <authorList>
            <person name="Sikorski J."/>
            <person name="Lapidus A."/>
            <person name="Chertkov O."/>
            <person name="Lucas S."/>
            <person name="Copeland A."/>
            <person name="Glavina Del Rio T."/>
            <person name="Nolan M."/>
            <person name="Tice H."/>
            <person name="Cheng J.F."/>
            <person name="Han C."/>
            <person name="Brambilla E."/>
            <person name="Pitluck S."/>
            <person name="Liolios K."/>
            <person name="Ivanova N."/>
            <person name="Mavromatis K."/>
            <person name="Mikhailova N."/>
            <person name="Pati A."/>
            <person name="Bruce D."/>
            <person name="Detter C."/>
            <person name="Tapia R."/>
            <person name="Goodwin L."/>
            <person name="Chen A."/>
            <person name="Palaniappan K."/>
            <person name="Land M."/>
            <person name="Hauser L."/>
            <person name="Chang Y.J."/>
            <person name="Jeffries C.D."/>
            <person name="Rohde M."/>
            <person name="Goker M."/>
            <person name="Spring S."/>
            <person name="Woyke T."/>
            <person name="Bristow J."/>
            <person name="Eisen J.A."/>
            <person name="Markowitz V."/>
            <person name="Hugenholtz P."/>
            <person name="Kyrpides N.C."/>
            <person name="Klenk H.P."/>
        </authorList>
    </citation>
    <scope>NUCLEOTIDE SEQUENCE [LARGE SCALE GENOMIC DNA]</scope>
    <source>
        <strain evidence="10">ATCC 49924 / DSM 5501 / Z-7288</strain>
    </source>
</reference>
<keyword evidence="4 8" id="KW-0479">Metal-binding</keyword>
<evidence type="ECO:0000313" key="10">
    <source>
        <dbReference type="Proteomes" id="UP000001661"/>
    </source>
</evidence>
<feature type="binding site" evidence="8">
    <location>
        <position position="170"/>
    </location>
    <ligand>
        <name>Zn(2+)</name>
        <dbReference type="ChEBI" id="CHEBI:29105"/>
        <label>1</label>
    </ligand>
</feature>
<comment type="cofactor">
    <cofactor evidence="8">
        <name>a divalent metal cation</name>
        <dbReference type="ChEBI" id="CHEBI:60240"/>
    </cofactor>
    <text evidence="8">Binds 2 divalent metal cations per subunit.</text>
</comment>
<evidence type="ECO:0000256" key="2">
    <source>
        <dbReference type="ARBA" id="ARBA00022438"/>
    </source>
</evidence>
<evidence type="ECO:0000313" key="9">
    <source>
        <dbReference type="EMBL" id="ADL12807.1"/>
    </source>
</evidence>
<dbReference type="InterPro" id="IPR008007">
    <property type="entry name" value="Peptidase_M42"/>
</dbReference>
<dbReference type="PIRSF" id="PIRSF001123">
    <property type="entry name" value="PepA_GA"/>
    <property type="match status" value="1"/>
</dbReference>
<evidence type="ECO:0000256" key="4">
    <source>
        <dbReference type="ARBA" id="ARBA00022723"/>
    </source>
</evidence>
<dbReference type="EMBL" id="CP002105">
    <property type="protein sequence ID" value="ADL12807.1"/>
    <property type="molecule type" value="Genomic_DNA"/>
</dbReference>
<dbReference type="PANTHER" id="PTHR32481:SF0">
    <property type="entry name" value="AMINOPEPTIDASE YPDE-RELATED"/>
    <property type="match status" value="1"/>
</dbReference>
<name>D9QQL6_ACEAZ</name>
<dbReference type="CDD" id="cd05656">
    <property type="entry name" value="M42_Frv"/>
    <property type="match status" value="1"/>
</dbReference>
<dbReference type="AlphaFoldDB" id="D9QQL6"/>
<gene>
    <name evidence="9" type="ordered locus">Acear_1294</name>
</gene>
<feature type="binding site" evidence="8">
    <location>
        <position position="221"/>
    </location>
    <ligand>
        <name>Zn(2+)</name>
        <dbReference type="ChEBI" id="CHEBI:29105"/>
        <label>1</label>
    </ligand>
</feature>
<dbReference type="SUPFAM" id="SSF101821">
    <property type="entry name" value="Aminopeptidase/glucanase lid domain"/>
    <property type="match status" value="1"/>
</dbReference>
<accession>D9QQL6</accession>
<dbReference type="Gene3D" id="3.40.630.10">
    <property type="entry name" value="Zn peptidases"/>
    <property type="match status" value="1"/>
</dbReference>
<dbReference type="InterPro" id="IPR051464">
    <property type="entry name" value="Peptidase_M42_aminopept"/>
</dbReference>
<protein>
    <submittedName>
        <fullName evidence="9">Peptidase M42 family protein</fullName>
    </submittedName>
</protein>
<feature type="active site" description="Proton acceptor" evidence="7">
    <location>
        <position position="198"/>
    </location>
</feature>
<keyword evidence="2" id="KW-0031">Aminopeptidase</keyword>
<dbReference type="RefSeq" id="WP_013278253.1">
    <property type="nucleotide sequence ID" value="NC_014378.1"/>
</dbReference>
<evidence type="ECO:0000256" key="3">
    <source>
        <dbReference type="ARBA" id="ARBA00022670"/>
    </source>
</evidence>
<sequence length="345" mass="37454">MLLGKLSEAVGISGAEDEVRDLIKEEVADYVDEVKTDALGNLITYKEGNPSLPTLLVAAHMDEIGLMITNIEKNGLLSFKPVGAVDKRILVSKQVVIGDDKVPGVIGAKAIHLQKPAERRKPLRIKQLYIDIGAKDEQAAKKLVQIGDTATFSTKFSQLNDKTVKGKAFDDRVGCSLLIKLLKQNYNFPVYGIFSVQEEVGLRGAGPAVYDLEPDLALVLEGTTASDVPESKEHAYSTTVGEGPALTIMDATIIPNRSLLQEIITVAEKEEIDYQFRKSTAAGTDAGRVHLSKEGIPTAVISVPVRYIHSPASMLNLDDYQTTHDLVDKFSVKLAQGGISLERDN</sequence>
<dbReference type="GO" id="GO:0046872">
    <property type="term" value="F:metal ion binding"/>
    <property type="evidence" value="ECO:0007669"/>
    <property type="project" value="UniProtKB-UniRule"/>
</dbReference>
<proteinExistence type="inferred from homology"/>
<dbReference type="GO" id="GO:0006508">
    <property type="term" value="P:proteolysis"/>
    <property type="evidence" value="ECO:0007669"/>
    <property type="project" value="UniProtKB-KW"/>
</dbReference>
<dbReference type="OrthoDB" id="9772053at2"/>
<feature type="binding site" evidence="8">
    <location>
        <position position="60"/>
    </location>
    <ligand>
        <name>Zn(2+)</name>
        <dbReference type="ChEBI" id="CHEBI:29105"/>
        <label>1</label>
    </ligand>
</feature>
<dbReference type="KEGG" id="aar:Acear_1294"/>
<keyword evidence="5" id="KW-0378">Hydrolase</keyword>